<dbReference type="Gene3D" id="3.90.1140.10">
    <property type="entry name" value="Cyclic phosphodiesterase"/>
    <property type="match status" value="1"/>
</dbReference>
<evidence type="ECO:0000313" key="3">
    <source>
        <dbReference type="EMBL" id="SDL93843.1"/>
    </source>
</evidence>
<name>A0A1G9P5M8_9EURY</name>
<dbReference type="InterPro" id="IPR004175">
    <property type="entry name" value="RNA_CPDase"/>
</dbReference>
<dbReference type="EMBL" id="FNHL01000001">
    <property type="protein sequence ID" value="SDL93843.1"/>
    <property type="molecule type" value="Genomic_DNA"/>
</dbReference>
<keyword evidence="4" id="KW-1185">Reference proteome</keyword>
<proteinExistence type="inferred from homology"/>
<dbReference type="EC" id="3.1.4.58" evidence="2"/>
<dbReference type="Pfam" id="PF13563">
    <property type="entry name" value="2_5_RNA_ligase2"/>
    <property type="match status" value="1"/>
</dbReference>
<evidence type="ECO:0000256" key="2">
    <source>
        <dbReference type="HAMAP-Rule" id="MF_01940"/>
    </source>
</evidence>
<evidence type="ECO:0000313" key="4">
    <source>
        <dbReference type="Proteomes" id="UP000199451"/>
    </source>
</evidence>
<feature type="active site" description="Proton donor" evidence="2">
    <location>
        <position position="39"/>
    </location>
</feature>
<feature type="short sequence motif" description="HXTX 2" evidence="2">
    <location>
        <begin position="128"/>
        <end position="131"/>
    </location>
</feature>
<feature type="active site" description="Proton acceptor" evidence="2">
    <location>
        <position position="128"/>
    </location>
</feature>
<dbReference type="GO" id="GO:0004113">
    <property type="term" value="F:2',3'-cyclic-nucleotide 3'-phosphodiesterase activity"/>
    <property type="evidence" value="ECO:0007669"/>
    <property type="project" value="InterPro"/>
</dbReference>
<protein>
    <recommendedName>
        <fullName evidence="2">RNA 2',3'-cyclic phosphodiesterase</fullName>
        <shortName evidence="2">RNA 2',3'-CPDase</shortName>
        <ecNumber evidence="2">3.1.4.58</ecNumber>
    </recommendedName>
</protein>
<dbReference type="PANTHER" id="PTHR35561:SF1">
    <property type="entry name" value="RNA 2',3'-CYCLIC PHOSPHODIESTERASE"/>
    <property type="match status" value="1"/>
</dbReference>
<evidence type="ECO:0000256" key="1">
    <source>
        <dbReference type="ARBA" id="ARBA00022801"/>
    </source>
</evidence>
<accession>A0A1G9P5M8</accession>
<comment type="catalytic activity">
    <reaction evidence="2">
        <text>a 3'-end 2',3'-cyclophospho-ribonucleotide-RNA + H2O = a 3'-end 2'-phospho-ribonucleotide-RNA + H(+)</text>
        <dbReference type="Rhea" id="RHEA:11828"/>
        <dbReference type="Rhea" id="RHEA-COMP:10464"/>
        <dbReference type="Rhea" id="RHEA-COMP:17353"/>
        <dbReference type="ChEBI" id="CHEBI:15377"/>
        <dbReference type="ChEBI" id="CHEBI:15378"/>
        <dbReference type="ChEBI" id="CHEBI:83064"/>
        <dbReference type="ChEBI" id="CHEBI:173113"/>
        <dbReference type="EC" id="3.1.4.58"/>
    </reaction>
</comment>
<reference evidence="4" key="1">
    <citation type="submission" date="2016-10" db="EMBL/GenBank/DDBJ databases">
        <authorList>
            <person name="Varghese N."/>
            <person name="Submissions S."/>
        </authorList>
    </citation>
    <scope>NUCLEOTIDE SEQUENCE [LARGE SCALE GENOMIC DNA]</scope>
    <source>
        <strain evidence="4">CGMCC 1.10119</strain>
    </source>
</reference>
<dbReference type="HAMAP" id="MF_01940">
    <property type="entry name" value="RNA_CPDase"/>
    <property type="match status" value="1"/>
</dbReference>
<dbReference type="GO" id="GO:0016874">
    <property type="term" value="F:ligase activity"/>
    <property type="evidence" value="ECO:0007669"/>
    <property type="project" value="UniProtKB-KW"/>
</dbReference>
<dbReference type="Proteomes" id="UP000199451">
    <property type="component" value="Unassembled WGS sequence"/>
</dbReference>
<gene>
    <name evidence="3" type="ORF">SAMN04487949_0241</name>
</gene>
<dbReference type="OrthoDB" id="44091at2157"/>
<dbReference type="STRING" id="660521.SAMN04487949_0241"/>
<comment type="function">
    <text evidence="2">Hydrolyzes RNA 2',3'-cyclic phosphodiester to an RNA 2'-phosphomonoester.</text>
</comment>
<dbReference type="AlphaFoldDB" id="A0A1G9P5M8"/>
<dbReference type="NCBIfam" id="TIGR02258">
    <property type="entry name" value="2_5_ligase"/>
    <property type="match status" value="1"/>
</dbReference>
<dbReference type="SUPFAM" id="SSF55144">
    <property type="entry name" value="LigT-like"/>
    <property type="match status" value="1"/>
</dbReference>
<organism evidence="3 4">
    <name type="scientific">Halogranum gelatinilyticum</name>
    <dbReference type="NCBI Taxonomy" id="660521"/>
    <lineage>
        <taxon>Archaea</taxon>
        <taxon>Methanobacteriati</taxon>
        <taxon>Methanobacteriota</taxon>
        <taxon>Stenosarchaea group</taxon>
        <taxon>Halobacteria</taxon>
        <taxon>Halobacteriales</taxon>
        <taxon>Haloferacaceae</taxon>
    </lineage>
</organism>
<sequence length="184" mass="20097">MRLFVSIDFPDAVADAIADVQAPLRDLAGLTLVSPERAHVTLKFLGDVDAERVPEIEEAIETAVDAGGLGPFETTVAGLGVFPNLDYISVVWAGVEEGADEMTRLHEALERELTAIGFDPEDHDFTPHVTIGRLKDARGKETVVEAVTGDQPTFGTFRVDEIRLTESTLTREGPEYETVTRFDL</sequence>
<dbReference type="InterPro" id="IPR009097">
    <property type="entry name" value="Cyclic_Pdiesterase"/>
</dbReference>
<keyword evidence="3" id="KW-0436">Ligase</keyword>
<dbReference type="RefSeq" id="WP_089693266.1">
    <property type="nucleotide sequence ID" value="NZ_FNHL01000001.1"/>
</dbReference>
<dbReference type="GO" id="GO:0008664">
    <property type="term" value="F:RNA 2',3'-cyclic 3'-phosphodiesterase activity"/>
    <property type="evidence" value="ECO:0007669"/>
    <property type="project" value="UniProtKB-EC"/>
</dbReference>
<feature type="short sequence motif" description="HXTX 1" evidence="2">
    <location>
        <begin position="39"/>
        <end position="42"/>
    </location>
</feature>
<comment type="similarity">
    <text evidence="2">Belongs to the 2H phosphoesterase superfamily. ThpR family.</text>
</comment>
<keyword evidence="1 2" id="KW-0378">Hydrolase</keyword>
<dbReference type="PANTHER" id="PTHR35561">
    <property type="entry name" value="RNA 2',3'-CYCLIC PHOSPHODIESTERASE"/>
    <property type="match status" value="1"/>
</dbReference>